<accession>A0A397QES8</accession>
<reference evidence="1 2" key="1">
    <citation type="submission" date="2018-08" db="EMBL/GenBank/DDBJ databases">
        <title>Genomic Encyclopedia of Archaeal and Bacterial Type Strains, Phase II (KMG-II): from individual species to whole genera.</title>
        <authorList>
            <person name="Goeker M."/>
        </authorList>
    </citation>
    <scope>NUCLEOTIDE SEQUENCE [LARGE SCALE GENOMIC DNA]</scope>
    <source>
        <strain evidence="1 2">DSM 5002</strain>
    </source>
</reference>
<dbReference type="InterPro" id="IPR029063">
    <property type="entry name" value="SAM-dependent_MTases_sf"/>
</dbReference>
<keyword evidence="2" id="KW-1185">Reference proteome</keyword>
<protein>
    <recommendedName>
        <fullName evidence="3">Class I SAM-dependent methyltransferase</fullName>
    </recommendedName>
</protein>
<evidence type="ECO:0008006" key="3">
    <source>
        <dbReference type="Google" id="ProtNLM"/>
    </source>
</evidence>
<gene>
    <name evidence="1" type="ORF">BXY53_1901</name>
</gene>
<organism evidence="1 2">
    <name type="scientific">Dichotomicrobium thermohalophilum</name>
    <dbReference type="NCBI Taxonomy" id="933063"/>
    <lineage>
        <taxon>Bacteria</taxon>
        <taxon>Pseudomonadati</taxon>
        <taxon>Pseudomonadota</taxon>
        <taxon>Alphaproteobacteria</taxon>
        <taxon>Hyphomicrobiales</taxon>
        <taxon>Hyphomicrobiaceae</taxon>
        <taxon>Dichotomicrobium</taxon>
    </lineage>
</organism>
<dbReference type="EMBL" id="QXDF01000001">
    <property type="protein sequence ID" value="RIA56791.1"/>
    <property type="molecule type" value="Genomic_DNA"/>
</dbReference>
<dbReference type="Proteomes" id="UP000266273">
    <property type="component" value="Unassembled WGS sequence"/>
</dbReference>
<name>A0A397QES8_9HYPH</name>
<comment type="caution">
    <text evidence="1">The sequence shown here is derived from an EMBL/GenBank/DDBJ whole genome shotgun (WGS) entry which is preliminary data.</text>
</comment>
<dbReference type="SUPFAM" id="SSF53335">
    <property type="entry name" value="S-adenosyl-L-methionine-dependent methyltransferases"/>
    <property type="match status" value="1"/>
</dbReference>
<evidence type="ECO:0000313" key="1">
    <source>
        <dbReference type="EMBL" id="RIA56791.1"/>
    </source>
</evidence>
<dbReference type="AlphaFoldDB" id="A0A397QES8"/>
<proteinExistence type="predicted"/>
<sequence length="240" mass="27361">MRARPSGAAKSAIRGALATPGTLRRAYLRMLAPAHMLYRDRHVEKLLFKPTAENPFKTLRHADAETVYDGPTPGQVFDWVIQDLDVTLRECAFLDFRAGNARTLLYAAMHDFERVIGYEYTEAAYDDAQLNVSQFPRTYMKCRDVEVRRGDRGDIVIPDQPLVLFFPNAAKERFLSLMLDHVSASYRANPRRIYVLMENAGETGAEGCEDIFEEIKLPVATRLKLKLFSPVDIRVYRSLV</sequence>
<dbReference type="Gene3D" id="3.40.50.150">
    <property type="entry name" value="Vaccinia Virus protein VP39"/>
    <property type="match status" value="1"/>
</dbReference>
<evidence type="ECO:0000313" key="2">
    <source>
        <dbReference type="Proteomes" id="UP000266273"/>
    </source>
</evidence>